<dbReference type="PANTHER" id="PTHR43364">
    <property type="entry name" value="NADH-SPECIFIC METHYLGLYOXAL REDUCTASE-RELATED"/>
    <property type="match status" value="1"/>
</dbReference>
<evidence type="ECO:0000256" key="2">
    <source>
        <dbReference type="ARBA" id="ARBA00022857"/>
    </source>
</evidence>
<keyword evidence="2" id="KW-0521">NADP</keyword>
<dbReference type="Pfam" id="PF00248">
    <property type="entry name" value="Aldo_ket_red"/>
    <property type="match status" value="1"/>
</dbReference>
<keyword evidence="3" id="KW-0560">Oxidoreductase</keyword>
<evidence type="ECO:0000256" key="1">
    <source>
        <dbReference type="ARBA" id="ARBA00007905"/>
    </source>
</evidence>
<keyword evidence="6" id="KW-1185">Reference proteome</keyword>
<evidence type="ECO:0000313" key="5">
    <source>
        <dbReference type="EMBL" id="KAL0639449.1"/>
    </source>
</evidence>
<dbReference type="PANTHER" id="PTHR43364:SF9">
    <property type="entry name" value="OXIDOREDUCTASE"/>
    <property type="match status" value="1"/>
</dbReference>
<evidence type="ECO:0000259" key="4">
    <source>
        <dbReference type="Pfam" id="PF00248"/>
    </source>
</evidence>
<name>A0ABR3GU47_9PEZI</name>
<evidence type="ECO:0000313" key="6">
    <source>
        <dbReference type="Proteomes" id="UP001447188"/>
    </source>
</evidence>
<dbReference type="InterPro" id="IPR050523">
    <property type="entry name" value="AKR_Detox_Biosynth"/>
</dbReference>
<dbReference type="Gene3D" id="3.20.20.100">
    <property type="entry name" value="NADP-dependent oxidoreductase domain"/>
    <property type="match status" value="1"/>
</dbReference>
<feature type="domain" description="NADP-dependent oxidoreductase" evidence="4">
    <location>
        <begin position="25"/>
        <end position="343"/>
    </location>
</feature>
<sequence length="351" mass="39354">MTSAIVTKAKYVQLGTSGLRISNPILGAMSFGEANWMAWCLDETIALPILKSAYDQGINTWDTSNNYSNGLSEKIIAKAIKTYQIPRENLVIMTKCYFLVGEEGKAFQMIPPAPNTSTINKSGLSRSAIFSAVDASLKRLETDYIDLLQIHRFDPTTRPEETMRALDDLVRSGKVRYIGASSMWAWQFALLQHTAELHGWTKFISMQNQYSLLYREEEREMIPYCKATGVGLIPWAPLARGHLARVRAKPTESSRQDAEDGYTDYKALWEMGSTEMDLAIIKRVEEIAEKKGWTMATVSLAWINGKIDSPIVGLSSAKRAVEAAEAADKRLEPEEIAYLEELYSPRNIIGH</sequence>
<dbReference type="EMBL" id="JBBBZM010000011">
    <property type="protein sequence ID" value="KAL0639449.1"/>
    <property type="molecule type" value="Genomic_DNA"/>
</dbReference>
<accession>A0ABR3GU47</accession>
<organism evidence="5 6">
    <name type="scientific">Discina gigas</name>
    <dbReference type="NCBI Taxonomy" id="1032678"/>
    <lineage>
        <taxon>Eukaryota</taxon>
        <taxon>Fungi</taxon>
        <taxon>Dikarya</taxon>
        <taxon>Ascomycota</taxon>
        <taxon>Pezizomycotina</taxon>
        <taxon>Pezizomycetes</taxon>
        <taxon>Pezizales</taxon>
        <taxon>Discinaceae</taxon>
        <taxon>Discina</taxon>
    </lineage>
</organism>
<comment type="similarity">
    <text evidence="1">Belongs to the aldo/keto reductase family.</text>
</comment>
<dbReference type="Proteomes" id="UP001447188">
    <property type="component" value="Unassembled WGS sequence"/>
</dbReference>
<dbReference type="CDD" id="cd19079">
    <property type="entry name" value="AKR_EcYajO-like"/>
    <property type="match status" value="1"/>
</dbReference>
<protein>
    <recommendedName>
        <fullName evidence="4">NADP-dependent oxidoreductase domain-containing protein</fullName>
    </recommendedName>
</protein>
<dbReference type="InterPro" id="IPR023210">
    <property type="entry name" value="NADP_OxRdtase_dom"/>
</dbReference>
<reference evidence="5 6" key="1">
    <citation type="submission" date="2024-02" db="EMBL/GenBank/DDBJ databases">
        <title>Discinaceae phylogenomics.</title>
        <authorList>
            <person name="Dirks A.C."/>
            <person name="James T.Y."/>
        </authorList>
    </citation>
    <scope>NUCLEOTIDE SEQUENCE [LARGE SCALE GENOMIC DNA]</scope>
    <source>
        <strain evidence="5 6">ACD0624</strain>
    </source>
</reference>
<gene>
    <name evidence="5" type="ORF">Q9L58_001477</name>
</gene>
<dbReference type="InterPro" id="IPR036812">
    <property type="entry name" value="NAD(P)_OxRdtase_dom_sf"/>
</dbReference>
<dbReference type="SUPFAM" id="SSF51430">
    <property type="entry name" value="NAD(P)-linked oxidoreductase"/>
    <property type="match status" value="1"/>
</dbReference>
<evidence type="ECO:0000256" key="3">
    <source>
        <dbReference type="ARBA" id="ARBA00023002"/>
    </source>
</evidence>
<comment type="caution">
    <text evidence="5">The sequence shown here is derived from an EMBL/GenBank/DDBJ whole genome shotgun (WGS) entry which is preliminary data.</text>
</comment>
<proteinExistence type="inferred from homology"/>